<dbReference type="AlphaFoldDB" id="S3ZC89"/>
<reference evidence="3 4" key="1">
    <citation type="submission" date="2013-02" db="EMBL/GenBank/DDBJ databases">
        <title>Draft Genome Sequence of Streptomyces aurantiacus, Which Produces Setomimycin.</title>
        <authorList>
            <person name="Gruening B.A."/>
            <person name="Praeg A."/>
            <person name="Erxleben A."/>
            <person name="Guenther S."/>
            <person name="Mueller M."/>
        </authorList>
    </citation>
    <scope>NUCLEOTIDE SEQUENCE [LARGE SCALE GENOMIC DNA]</scope>
    <source>
        <strain evidence="3 4">JA 4570</strain>
    </source>
</reference>
<protein>
    <submittedName>
        <fullName evidence="3">Putative NADPH-dependent curcumin reductase</fullName>
    </submittedName>
</protein>
<dbReference type="SMART" id="SM00829">
    <property type="entry name" value="PKS_ER"/>
    <property type="match status" value="1"/>
</dbReference>
<dbReference type="Gene3D" id="3.40.50.720">
    <property type="entry name" value="NAD(P)-binding Rossmann-like Domain"/>
    <property type="match status" value="1"/>
</dbReference>
<sequence length="359" mass="37182">MFLVATTGAEPPPKEPDIMPASREIRLAARPTGEPALTDFELVTTDIPDTDTVAEGQVLVRNTWMSVDPYMRGRMDDVPSYIPPFQLGAPLEGSAVGEVVASGSADVPVGATVSHFAGWREYAVLDAAAVTVVDTSLAPASAYLGPLGTTGLTAYAALTRTAPVKKGDVVFVSAAAGAVGSVAGQVARALGASRVIGSAGGPAKTKKLLDTFGYDAAIDYRQGRLAEQLAEAAPDGIDVYVDHVGGDHLQAAIGAIRPQGRIALVGAISTYNDTTPAPGPDNLFQAAKQEATLRGMLVSSHFDLFPEWIGRAAGMLADGTLRTEETVVDGIERAPDAFLGVLRGANTGKMLVRLDGEAK</sequence>
<evidence type="ECO:0000256" key="1">
    <source>
        <dbReference type="ARBA" id="ARBA00023002"/>
    </source>
</evidence>
<gene>
    <name evidence="3" type="ORF">STRAU_6728</name>
</gene>
<dbReference type="Gene3D" id="3.90.180.10">
    <property type="entry name" value="Medium-chain alcohol dehydrogenases, catalytic domain"/>
    <property type="match status" value="1"/>
</dbReference>
<evidence type="ECO:0000313" key="3">
    <source>
        <dbReference type="EMBL" id="EPH40234.1"/>
    </source>
</evidence>
<dbReference type="GO" id="GO:0016628">
    <property type="term" value="F:oxidoreductase activity, acting on the CH-CH group of donors, NAD or NADP as acceptor"/>
    <property type="evidence" value="ECO:0007669"/>
    <property type="project" value="InterPro"/>
</dbReference>
<evidence type="ECO:0000259" key="2">
    <source>
        <dbReference type="SMART" id="SM00829"/>
    </source>
</evidence>
<organism evidence="3 4">
    <name type="scientific">Streptomyces aurantiacus JA 4570</name>
    <dbReference type="NCBI Taxonomy" id="1286094"/>
    <lineage>
        <taxon>Bacteria</taxon>
        <taxon>Bacillati</taxon>
        <taxon>Actinomycetota</taxon>
        <taxon>Actinomycetes</taxon>
        <taxon>Kitasatosporales</taxon>
        <taxon>Streptomycetaceae</taxon>
        <taxon>Streptomyces</taxon>
        <taxon>Streptomyces aurantiacus group</taxon>
    </lineage>
</organism>
<dbReference type="PATRIC" id="fig|1286094.4.peg.6648"/>
<dbReference type="SUPFAM" id="SSF50129">
    <property type="entry name" value="GroES-like"/>
    <property type="match status" value="1"/>
</dbReference>
<dbReference type="Pfam" id="PF00107">
    <property type="entry name" value="ADH_zinc_N"/>
    <property type="match status" value="1"/>
</dbReference>
<dbReference type="InterPro" id="IPR013149">
    <property type="entry name" value="ADH-like_C"/>
</dbReference>
<proteinExistence type="predicted"/>
<feature type="domain" description="Enoyl reductase (ER)" evidence="2">
    <location>
        <begin position="38"/>
        <end position="352"/>
    </location>
</feature>
<dbReference type="PANTHER" id="PTHR43205:SF7">
    <property type="entry name" value="PROSTAGLANDIN REDUCTASE 1"/>
    <property type="match status" value="1"/>
</dbReference>
<dbReference type="InterPro" id="IPR011032">
    <property type="entry name" value="GroES-like_sf"/>
</dbReference>
<name>S3ZC89_9ACTN</name>
<dbReference type="Pfam" id="PF16884">
    <property type="entry name" value="ADH_N_2"/>
    <property type="match status" value="1"/>
</dbReference>
<keyword evidence="4" id="KW-1185">Reference proteome</keyword>
<dbReference type="SUPFAM" id="SSF51735">
    <property type="entry name" value="NAD(P)-binding Rossmann-fold domains"/>
    <property type="match status" value="1"/>
</dbReference>
<keyword evidence="1" id="KW-0560">Oxidoreductase</keyword>
<accession>S3ZC89</accession>
<dbReference type="CDD" id="cd05288">
    <property type="entry name" value="PGDH"/>
    <property type="match status" value="1"/>
</dbReference>
<dbReference type="FunFam" id="3.40.50.720:FF:000121">
    <property type="entry name" value="Prostaglandin reductase 2"/>
    <property type="match status" value="1"/>
</dbReference>
<dbReference type="InterPro" id="IPR036291">
    <property type="entry name" value="NAD(P)-bd_dom_sf"/>
</dbReference>
<evidence type="ECO:0000313" key="4">
    <source>
        <dbReference type="Proteomes" id="UP000014629"/>
    </source>
</evidence>
<dbReference type="PANTHER" id="PTHR43205">
    <property type="entry name" value="PROSTAGLANDIN REDUCTASE"/>
    <property type="match status" value="1"/>
</dbReference>
<dbReference type="InterPro" id="IPR041694">
    <property type="entry name" value="ADH_N_2"/>
</dbReference>
<dbReference type="Proteomes" id="UP000014629">
    <property type="component" value="Unassembled WGS sequence"/>
</dbReference>
<dbReference type="InterPro" id="IPR045010">
    <property type="entry name" value="MDR_fam"/>
</dbReference>
<dbReference type="EMBL" id="AOPZ01000433">
    <property type="protein sequence ID" value="EPH40234.1"/>
    <property type="molecule type" value="Genomic_DNA"/>
</dbReference>
<comment type="caution">
    <text evidence="3">The sequence shown here is derived from an EMBL/GenBank/DDBJ whole genome shotgun (WGS) entry which is preliminary data.</text>
</comment>
<dbReference type="InterPro" id="IPR020843">
    <property type="entry name" value="ER"/>
</dbReference>